<keyword evidence="2" id="KW-0677">Repeat</keyword>
<evidence type="ECO:0000259" key="6">
    <source>
        <dbReference type="PROSITE" id="PS50011"/>
    </source>
</evidence>
<evidence type="ECO:0000256" key="2">
    <source>
        <dbReference type="ARBA" id="ARBA00022737"/>
    </source>
</evidence>
<feature type="compositionally biased region" description="Polar residues" evidence="3">
    <location>
        <begin position="749"/>
        <end position="774"/>
    </location>
</feature>
<feature type="signal peptide" evidence="5">
    <location>
        <begin position="1"/>
        <end position="37"/>
    </location>
</feature>
<feature type="region of interest" description="Disordered" evidence="3">
    <location>
        <begin position="413"/>
        <end position="486"/>
    </location>
</feature>
<organism evidence="7 8">
    <name type="scientific">Phytophthora fragariae</name>
    <dbReference type="NCBI Taxonomy" id="53985"/>
    <lineage>
        <taxon>Eukaryota</taxon>
        <taxon>Sar</taxon>
        <taxon>Stramenopiles</taxon>
        <taxon>Oomycota</taxon>
        <taxon>Peronosporomycetes</taxon>
        <taxon>Peronosporales</taxon>
        <taxon>Peronosporaceae</taxon>
        <taxon>Phytophthora</taxon>
    </lineage>
</organism>
<dbReference type="PANTHER" id="PTHR44329:SF214">
    <property type="entry name" value="PROTEIN KINASE DOMAIN-CONTAINING PROTEIN"/>
    <property type="match status" value="1"/>
</dbReference>
<feature type="region of interest" description="Disordered" evidence="3">
    <location>
        <begin position="631"/>
        <end position="677"/>
    </location>
</feature>
<protein>
    <recommendedName>
        <fullName evidence="6">Protein kinase domain-containing protein</fullName>
    </recommendedName>
</protein>
<keyword evidence="1" id="KW-0433">Leucine-rich repeat</keyword>
<evidence type="ECO:0000313" key="7">
    <source>
        <dbReference type="EMBL" id="KAE9026762.1"/>
    </source>
</evidence>
<feature type="compositionally biased region" description="Polar residues" evidence="3">
    <location>
        <begin position="454"/>
        <end position="464"/>
    </location>
</feature>
<name>A0A6A3M5M3_9STRA</name>
<keyword evidence="4" id="KW-0472">Membrane</keyword>
<dbReference type="SUPFAM" id="SSF52075">
    <property type="entry name" value="Outer arm dynein light chain 1"/>
    <property type="match status" value="1"/>
</dbReference>
<dbReference type="Gene3D" id="3.80.10.10">
    <property type="entry name" value="Ribonuclease Inhibitor"/>
    <property type="match status" value="1"/>
</dbReference>
<dbReference type="InterPro" id="IPR032675">
    <property type="entry name" value="LRR_dom_sf"/>
</dbReference>
<evidence type="ECO:0000313" key="8">
    <source>
        <dbReference type="Proteomes" id="UP000460718"/>
    </source>
</evidence>
<evidence type="ECO:0000256" key="3">
    <source>
        <dbReference type="SAM" id="MobiDB-lite"/>
    </source>
</evidence>
<dbReference type="InterPro" id="IPR001611">
    <property type="entry name" value="Leu-rich_rpt"/>
</dbReference>
<feature type="compositionally biased region" description="Basic and acidic residues" evidence="3">
    <location>
        <begin position="635"/>
        <end position="651"/>
    </location>
</feature>
<proteinExistence type="predicted"/>
<evidence type="ECO:0000256" key="4">
    <source>
        <dbReference type="SAM" id="Phobius"/>
    </source>
</evidence>
<gene>
    <name evidence="7" type="ORF">PF011_g2389</name>
</gene>
<dbReference type="GO" id="GO:0004674">
    <property type="term" value="F:protein serine/threonine kinase activity"/>
    <property type="evidence" value="ECO:0007669"/>
    <property type="project" value="TreeGrafter"/>
</dbReference>
<dbReference type="GO" id="GO:0005524">
    <property type="term" value="F:ATP binding"/>
    <property type="evidence" value="ECO:0007669"/>
    <property type="project" value="InterPro"/>
</dbReference>
<dbReference type="AlphaFoldDB" id="A0A6A3M5M3"/>
<dbReference type="SUPFAM" id="SSF56112">
    <property type="entry name" value="Protein kinase-like (PK-like)"/>
    <property type="match status" value="1"/>
</dbReference>
<feature type="compositionally biased region" description="Polar residues" evidence="3">
    <location>
        <begin position="427"/>
        <end position="440"/>
    </location>
</feature>
<evidence type="ECO:0000256" key="5">
    <source>
        <dbReference type="SAM" id="SignalP"/>
    </source>
</evidence>
<dbReference type="PANTHER" id="PTHR44329">
    <property type="entry name" value="SERINE/THREONINE-PROTEIN KINASE TNNI3K-RELATED"/>
    <property type="match status" value="1"/>
</dbReference>
<evidence type="ECO:0000256" key="1">
    <source>
        <dbReference type="ARBA" id="ARBA00022614"/>
    </source>
</evidence>
<feature type="transmembrane region" description="Helical" evidence="4">
    <location>
        <begin position="381"/>
        <end position="406"/>
    </location>
</feature>
<reference evidence="7 8" key="1">
    <citation type="submission" date="2018-09" db="EMBL/GenBank/DDBJ databases">
        <title>Genomic investigation of the strawberry pathogen Phytophthora fragariae indicates pathogenicity is determined by transcriptional variation in three key races.</title>
        <authorList>
            <person name="Adams T.M."/>
            <person name="Armitage A.D."/>
            <person name="Sobczyk M.K."/>
            <person name="Bates H.J."/>
            <person name="Dunwell J.M."/>
            <person name="Nellist C.F."/>
            <person name="Harrison R.J."/>
        </authorList>
    </citation>
    <scope>NUCLEOTIDE SEQUENCE [LARGE SCALE GENOMIC DNA]</scope>
    <source>
        <strain evidence="7 8">SCRP245</strain>
    </source>
</reference>
<dbReference type="InterPro" id="IPR001245">
    <property type="entry name" value="Ser-Thr/Tyr_kinase_cat_dom"/>
</dbReference>
<feature type="region of interest" description="Disordered" evidence="3">
    <location>
        <begin position="747"/>
        <end position="776"/>
    </location>
</feature>
<dbReference type="Pfam" id="PF07714">
    <property type="entry name" value="PK_Tyr_Ser-Thr"/>
    <property type="match status" value="2"/>
</dbReference>
<dbReference type="PROSITE" id="PS51450">
    <property type="entry name" value="LRR"/>
    <property type="match status" value="1"/>
</dbReference>
<feature type="chain" id="PRO_5025622070" description="Protein kinase domain-containing protein" evidence="5">
    <location>
        <begin position="38"/>
        <end position="888"/>
    </location>
</feature>
<feature type="domain" description="Protein kinase" evidence="6">
    <location>
        <begin position="520"/>
        <end position="879"/>
    </location>
</feature>
<dbReference type="EMBL" id="QXFW01000071">
    <property type="protein sequence ID" value="KAE9026762.1"/>
    <property type="molecule type" value="Genomic_DNA"/>
</dbReference>
<accession>A0A6A3M5M3</accession>
<dbReference type="InterPro" id="IPR051681">
    <property type="entry name" value="Ser/Thr_Kinases-Pseudokinases"/>
</dbReference>
<dbReference type="InterPro" id="IPR011009">
    <property type="entry name" value="Kinase-like_dom_sf"/>
</dbReference>
<keyword evidence="4" id="KW-1133">Transmembrane helix</keyword>
<sequence length="888" mass="97530">MPVARLSRTEHLPVKVSMHHWAILLLLAVGDWPRARAVDVGESESAASCLNVTTVFTPSSSNASSVDVTDASTCKSSVVKVTTSSEGVTTLDLRHYDIAAVESLPHVDVVRLDNNQLRSFTTGSNISELFLANNSIPTINEFEFPEALTLLDLTNNALGDIDGAALPSSLQYLNLSGNPIGSLSNVSFPSSLLQLDVVGSSVAALENFSFPSSVTTLNFSNNPITIIRGVIFPDSLAELTLIATANSAAGGTTTLTASVVTPEEARALQTTATDSAPQTTSVLEEFEVRQSDADRFEKLTLWEVSTTSTLSCSDSKANPRYVQDTMLCVLSDSEFADKYKSVILAASSGSVSGSMWGTDTSSSHAVERIALKETLHQRRSWFLIGAAALLSAFTILMFVNTFCMCLRRRVRGGKTKDGQPAIAKTASGRSNNFWHESTSMEPDDEVRHLLCSDPPSTDENSSQPEPELTVEAEDSPVKRGTRNDPLLRLQQELPRSEIDGSLVKHRELLATTSLEQNDPPESDSWASSSQFIYFKAAYRGKTVVLKTLSIANRVGRKGGKRDNTVLAELCGFVEEIRLSATLSHPQLVAFYGFLKMTHCAERSDAERVALVMEYMGKGDLNTFIQTHKRALQQQKTERTSRNNSLDKRHDESDDDFDEDVLQSEEEDNTTDSRGRWNWRNSSADFKSKLSIAIEVAQAVQYLHSFSHPLFHGNLSSRKVFLDSNWNVKLGDLTCCSALRRWSSSHKQNKIGSLPSTTGSSARFSGRSNTSSQNAGEEVHMDMTVWTAPEVLDGRQYTQKADIYSFGVLLSQLATYECTSAEHSVMDDTEVPMLNTHKGHASGDGEAPTPVRLLMFRCQAFQPEDRPTADELLQELHQIKHELKEKVSR</sequence>
<keyword evidence="4" id="KW-0812">Transmembrane</keyword>
<comment type="caution">
    <text evidence="7">The sequence shown here is derived from an EMBL/GenBank/DDBJ whole genome shotgun (WGS) entry which is preliminary data.</text>
</comment>
<dbReference type="Gene3D" id="1.10.510.10">
    <property type="entry name" value="Transferase(Phosphotransferase) domain 1"/>
    <property type="match status" value="2"/>
</dbReference>
<keyword evidence="5" id="KW-0732">Signal</keyword>
<dbReference type="Proteomes" id="UP000460718">
    <property type="component" value="Unassembled WGS sequence"/>
</dbReference>
<feature type="compositionally biased region" description="Acidic residues" evidence="3">
    <location>
        <begin position="652"/>
        <end position="669"/>
    </location>
</feature>
<dbReference type="PROSITE" id="PS50011">
    <property type="entry name" value="PROTEIN_KINASE_DOM"/>
    <property type="match status" value="1"/>
</dbReference>
<dbReference type="Pfam" id="PF00560">
    <property type="entry name" value="LRR_1"/>
    <property type="match status" value="1"/>
</dbReference>
<dbReference type="InterPro" id="IPR000719">
    <property type="entry name" value="Prot_kinase_dom"/>
</dbReference>